<evidence type="ECO:0000313" key="3">
    <source>
        <dbReference type="EMBL" id="BAD38355.1"/>
    </source>
</evidence>
<dbReference type="InterPro" id="IPR008552">
    <property type="entry name" value="DUF834"/>
</dbReference>
<evidence type="ECO:0000256" key="1">
    <source>
        <dbReference type="SAM" id="MobiDB-lite"/>
    </source>
</evidence>
<feature type="region of interest" description="Disordered" evidence="1">
    <location>
        <begin position="79"/>
        <end position="103"/>
    </location>
</feature>
<protein>
    <recommendedName>
        <fullName evidence="2">DUF834 domain-containing protein</fullName>
    </recommendedName>
</protein>
<dbReference type="Pfam" id="PF05754">
    <property type="entry name" value="DUF834"/>
    <property type="match status" value="1"/>
</dbReference>
<gene>
    <name evidence="3" type="primary">OSJNBa0065F08.19</name>
</gene>
<organism evidence="3 4">
    <name type="scientific">Oryza sativa subsp. japonica</name>
    <name type="common">Rice</name>
    <dbReference type="NCBI Taxonomy" id="39947"/>
    <lineage>
        <taxon>Eukaryota</taxon>
        <taxon>Viridiplantae</taxon>
        <taxon>Streptophyta</taxon>
        <taxon>Embryophyta</taxon>
        <taxon>Tracheophyta</taxon>
        <taxon>Spermatophyta</taxon>
        <taxon>Magnoliopsida</taxon>
        <taxon>Liliopsida</taxon>
        <taxon>Poales</taxon>
        <taxon>Poaceae</taxon>
        <taxon>BOP clade</taxon>
        <taxon>Oryzoideae</taxon>
        <taxon>Oryzeae</taxon>
        <taxon>Oryzinae</taxon>
        <taxon>Oryza</taxon>
        <taxon>Oryza sativa</taxon>
    </lineage>
</organism>
<evidence type="ECO:0000313" key="4">
    <source>
        <dbReference type="Proteomes" id="UP000000763"/>
    </source>
</evidence>
<reference evidence="4" key="2">
    <citation type="journal article" date="2008" name="Nucleic Acids Res.">
        <title>The rice annotation project database (RAP-DB): 2008 update.</title>
        <authorList>
            <consortium name="The rice annotation project (RAP)"/>
        </authorList>
    </citation>
    <scope>GENOME REANNOTATION</scope>
    <source>
        <strain evidence="4">cv. Nipponbare</strain>
    </source>
</reference>
<evidence type="ECO:0000259" key="2">
    <source>
        <dbReference type="Pfam" id="PF05754"/>
    </source>
</evidence>
<proteinExistence type="predicted"/>
<name>Q67U16_ORYSJ</name>
<dbReference type="AlphaFoldDB" id="Q67U16"/>
<sequence>MGATVAGKPRHNKANGGHREVEKATAILTNTYATTDSEGDGRRRAPKGDEVLSTMMMAFRRRAAATEGWKAFTSQLRTQRRRRRSLATTEGVAGPRRRSKRRGELVLNGDEGLPVVFSFGEMAAGLPLDLAEPREVATLTCDGRGDGARRLDRRPEVERRGAQGGRFRRRRKTGLEGMGRGRLGVLYIGTGAREFLGEIVEEIEGILFPQLIWKEEQRRGRIW</sequence>
<accession>Q67U16</accession>
<feature type="region of interest" description="Disordered" evidence="1">
    <location>
        <begin position="1"/>
        <end position="22"/>
    </location>
</feature>
<reference evidence="4" key="1">
    <citation type="journal article" date="2005" name="Nature">
        <title>The map-based sequence of the rice genome.</title>
        <authorList>
            <consortium name="International rice genome sequencing project (IRGSP)"/>
            <person name="Matsumoto T."/>
            <person name="Wu J."/>
            <person name="Kanamori H."/>
            <person name="Katayose Y."/>
            <person name="Fujisawa M."/>
            <person name="Namiki N."/>
            <person name="Mizuno H."/>
            <person name="Yamamoto K."/>
            <person name="Antonio B.A."/>
            <person name="Baba T."/>
            <person name="Sakata K."/>
            <person name="Nagamura Y."/>
            <person name="Aoki H."/>
            <person name="Arikawa K."/>
            <person name="Arita K."/>
            <person name="Bito T."/>
            <person name="Chiden Y."/>
            <person name="Fujitsuka N."/>
            <person name="Fukunaka R."/>
            <person name="Hamada M."/>
            <person name="Harada C."/>
            <person name="Hayashi A."/>
            <person name="Hijishita S."/>
            <person name="Honda M."/>
            <person name="Hosokawa S."/>
            <person name="Ichikawa Y."/>
            <person name="Idonuma A."/>
            <person name="Iijima M."/>
            <person name="Ikeda M."/>
            <person name="Ikeno M."/>
            <person name="Ito K."/>
            <person name="Ito S."/>
            <person name="Ito T."/>
            <person name="Ito Y."/>
            <person name="Ito Y."/>
            <person name="Iwabuchi A."/>
            <person name="Kamiya K."/>
            <person name="Karasawa W."/>
            <person name="Kurita K."/>
            <person name="Katagiri S."/>
            <person name="Kikuta A."/>
            <person name="Kobayashi H."/>
            <person name="Kobayashi N."/>
            <person name="Machita K."/>
            <person name="Maehara T."/>
            <person name="Masukawa M."/>
            <person name="Mizubayashi T."/>
            <person name="Mukai Y."/>
            <person name="Nagasaki H."/>
            <person name="Nagata Y."/>
            <person name="Naito S."/>
            <person name="Nakashima M."/>
            <person name="Nakama Y."/>
            <person name="Nakamichi Y."/>
            <person name="Nakamura M."/>
            <person name="Meguro A."/>
            <person name="Negishi M."/>
            <person name="Ohta I."/>
            <person name="Ohta T."/>
            <person name="Okamoto M."/>
            <person name="Ono N."/>
            <person name="Saji S."/>
            <person name="Sakaguchi M."/>
            <person name="Sakai K."/>
            <person name="Shibata M."/>
            <person name="Shimokawa T."/>
            <person name="Song J."/>
            <person name="Takazaki Y."/>
            <person name="Terasawa K."/>
            <person name="Tsugane M."/>
            <person name="Tsuji K."/>
            <person name="Ueda S."/>
            <person name="Waki K."/>
            <person name="Yamagata H."/>
            <person name="Yamamoto M."/>
            <person name="Yamamoto S."/>
            <person name="Yamane H."/>
            <person name="Yoshiki S."/>
            <person name="Yoshihara R."/>
            <person name="Yukawa K."/>
            <person name="Zhong H."/>
            <person name="Yano M."/>
            <person name="Yuan Q."/>
            <person name="Ouyang S."/>
            <person name="Liu J."/>
            <person name="Jones K.M."/>
            <person name="Gansberger K."/>
            <person name="Moffat K."/>
            <person name="Hill J."/>
            <person name="Bera J."/>
            <person name="Fadrosh D."/>
            <person name="Jin S."/>
            <person name="Johri S."/>
            <person name="Kim M."/>
            <person name="Overton L."/>
            <person name="Reardon M."/>
            <person name="Tsitrin T."/>
            <person name="Vuong H."/>
            <person name="Weaver B."/>
            <person name="Ciecko A."/>
            <person name="Tallon L."/>
            <person name="Jackson J."/>
            <person name="Pai G."/>
            <person name="Aken S.V."/>
            <person name="Utterback T."/>
            <person name="Reidmuller S."/>
            <person name="Feldblyum T."/>
            <person name="Hsiao J."/>
            <person name="Zismann V."/>
            <person name="Iobst S."/>
            <person name="de Vazeille A.R."/>
            <person name="Buell C.R."/>
            <person name="Ying K."/>
            <person name="Li Y."/>
            <person name="Lu T."/>
            <person name="Huang Y."/>
            <person name="Zhao Q."/>
            <person name="Feng Q."/>
            <person name="Zhang L."/>
            <person name="Zhu J."/>
            <person name="Weng Q."/>
            <person name="Mu J."/>
            <person name="Lu Y."/>
            <person name="Fan D."/>
            <person name="Liu Y."/>
            <person name="Guan J."/>
            <person name="Zhang Y."/>
            <person name="Yu S."/>
            <person name="Liu X."/>
            <person name="Zhang Y."/>
            <person name="Hong G."/>
            <person name="Han B."/>
            <person name="Choisne N."/>
            <person name="Demange N."/>
            <person name="Orjeda G."/>
            <person name="Samain S."/>
            <person name="Cattolico L."/>
            <person name="Pelletier E."/>
            <person name="Couloux A."/>
            <person name="Segurens B."/>
            <person name="Wincker P."/>
            <person name="D'Hont A."/>
            <person name="Scarpelli C."/>
            <person name="Weissenbach J."/>
            <person name="Salanoubat M."/>
            <person name="Quetier F."/>
            <person name="Yu Y."/>
            <person name="Kim H.R."/>
            <person name="Rambo T."/>
            <person name="Currie J."/>
            <person name="Collura K."/>
            <person name="Luo M."/>
            <person name="Yang T."/>
            <person name="Ammiraju J.S.S."/>
            <person name="Engler F."/>
            <person name="Soderlund C."/>
            <person name="Wing R.A."/>
            <person name="Palmer L.E."/>
            <person name="de la Bastide M."/>
            <person name="Spiegel L."/>
            <person name="Nascimento L."/>
            <person name="Zutavern T."/>
            <person name="O'Shaughnessy A."/>
            <person name="Dike S."/>
            <person name="Dedhia N."/>
            <person name="Preston R."/>
            <person name="Balija V."/>
            <person name="McCombie W.R."/>
            <person name="Chow T."/>
            <person name="Chen H."/>
            <person name="Chung M."/>
            <person name="Chen C."/>
            <person name="Shaw J."/>
            <person name="Wu H."/>
            <person name="Hsiao K."/>
            <person name="Chao Y."/>
            <person name="Chu M."/>
            <person name="Cheng C."/>
            <person name="Hour A."/>
            <person name="Lee P."/>
            <person name="Lin S."/>
            <person name="Lin Y."/>
            <person name="Liou J."/>
            <person name="Liu S."/>
            <person name="Hsing Y."/>
            <person name="Raghuvanshi S."/>
            <person name="Mohanty A."/>
            <person name="Bharti A.K."/>
            <person name="Gaur A."/>
            <person name="Gupta V."/>
            <person name="Kumar D."/>
            <person name="Ravi V."/>
            <person name="Vij S."/>
            <person name="Kapur A."/>
            <person name="Khurana P."/>
            <person name="Khurana P."/>
            <person name="Khurana J.P."/>
            <person name="Tyagi A.K."/>
            <person name="Gaikwad K."/>
            <person name="Singh A."/>
            <person name="Dalal V."/>
            <person name="Srivastava S."/>
            <person name="Dixit A."/>
            <person name="Pal A.K."/>
            <person name="Ghazi I.A."/>
            <person name="Yadav M."/>
            <person name="Pandit A."/>
            <person name="Bhargava A."/>
            <person name="Sureshbabu K."/>
            <person name="Batra K."/>
            <person name="Sharma T.R."/>
            <person name="Mohapatra T."/>
            <person name="Singh N.K."/>
            <person name="Messing J."/>
            <person name="Nelson A.B."/>
            <person name="Fuks G."/>
            <person name="Kavchok S."/>
            <person name="Keizer G."/>
            <person name="Linton E."/>
            <person name="Llaca V."/>
            <person name="Song R."/>
            <person name="Tanyolac B."/>
            <person name="Young S."/>
            <person name="Ho-Il K."/>
            <person name="Hahn J.H."/>
            <person name="Sangsakoo G."/>
            <person name="Vanavichit A."/>
            <person name="de Mattos Luiz.A.T."/>
            <person name="Zimmer P.D."/>
            <person name="Malone G."/>
            <person name="Dellagostin O."/>
            <person name="de Oliveira A.C."/>
            <person name="Bevan M."/>
            <person name="Bancroft I."/>
            <person name="Minx P."/>
            <person name="Cordum H."/>
            <person name="Wilson R."/>
            <person name="Cheng Z."/>
            <person name="Jin W."/>
            <person name="Jiang J."/>
            <person name="Leong S.A."/>
            <person name="Iwama H."/>
            <person name="Gojobori T."/>
            <person name="Itoh T."/>
            <person name="Niimura Y."/>
            <person name="Fujii Y."/>
            <person name="Habara T."/>
            <person name="Sakai H."/>
            <person name="Sato Y."/>
            <person name="Wilson G."/>
            <person name="Kumar K."/>
            <person name="McCouch S."/>
            <person name="Juretic N."/>
            <person name="Hoen D."/>
            <person name="Wright S."/>
            <person name="Bruskiewich R."/>
            <person name="Bureau T."/>
            <person name="Miyao A."/>
            <person name="Hirochika H."/>
            <person name="Nishikawa T."/>
            <person name="Kadowaki K."/>
            <person name="Sugiura M."/>
            <person name="Burr B."/>
            <person name="Sasaki T."/>
        </authorList>
    </citation>
    <scope>NUCLEOTIDE SEQUENCE [LARGE SCALE GENOMIC DNA]</scope>
    <source>
        <strain evidence="4">cv. Nipponbare</strain>
    </source>
</reference>
<dbReference type="Proteomes" id="UP000000763">
    <property type="component" value="Chromosome 2"/>
</dbReference>
<dbReference type="EMBL" id="AP005770">
    <property type="protein sequence ID" value="BAD38355.1"/>
    <property type="molecule type" value="Genomic_DNA"/>
</dbReference>
<feature type="domain" description="DUF834" evidence="2">
    <location>
        <begin position="97"/>
        <end position="147"/>
    </location>
</feature>